<feature type="transmembrane region" description="Helical" evidence="1">
    <location>
        <begin position="21"/>
        <end position="40"/>
    </location>
</feature>
<evidence type="ECO:0000256" key="1">
    <source>
        <dbReference type="SAM" id="Phobius"/>
    </source>
</evidence>
<dbReference type="InterPro" id="IPR002823">
    <property type="entry name" value="DUF112_TM"/>
</dbReference>
<keyword evidence="1" id="KW-0812">Transmembrane</keyword>
<feature type="transmembrane region" description="Helical" evidence="1">
    <location>
        <begin position="109"/>
        <end position="132"/>
    </location>
</feature>
<feature type="transmembrane region" description="Helical" evidence="1">
    <location>
        <begin position="355"/>
        <end position="375"/>
    </location>
</feature>
<evidence type="ECO:0000313" key="3">
    <source>
        <dbReference type="EMBL" id="TWA77083.1"/>
    </source>
</evidence>
<organism evidence="3 4">
    <name type="scientific">Azospirillum brasilense</name>
    <dbReference type="NCBI Taxonomy" id="192"/>
    <lineage>
        <taxon>Bacteria</taxon>
        <taxon>Pseudomonadati</taxon>
        <taxon>Pseudomonadota</taxon>
        <taxon>Alphaproteobacteria</taxon>
        <taxon>Rhodospirillales</taxon>
        <taxon>Azospirillaceae</taxon>
        <taxon>Azospirillum</taxon>
    </lineage>
</organism>
<proteinExistence type="predicted"/>
<name>A0A560BWU3_AZOBR</name>
<keyword evidence="1" id="KW-0472">Membrane</keyword>
<feature type="transmembrane region" description="Helical" evidence="1">
    <location>
        <begin position="46"/>
        <end position="70"/>
    </location>
</feature>
<dbReference type="RefSeq" id="WP_145689738.1">
    <property type="nucleotide sequence ID" value="NZ_VITH01000016.1"/>
</dbReference>
<feature type="transmembrane region" description="Helical" evidence="1">
    <location>
        <begin position="259"/>
        <end position="282"/>
    </location>
</feature>
<feature type="transmembrane region" description="Helical" evidence="1">
    <location>
        <begin position="470"/>
        <end position="490"/>
    </location>
</feature>
<gene>
    <name evidence="3" type="ORF">FBZ83_11677</name>
</gene>
<dbReference type="AlphaFoldDB" id="A0A560BWU3"/>
<feature type="transmembrane region" description="Helical" evidence="1">
    <location>
        <begin position="322"/>
        <end position="343"/>
    </location>
</feature>
<dbReference type="PANTHER" id="PTHR35342">
    <property type="entry name" value="TRICARBOXYLIC TRANSPORT PROTEIN"/>
    <property type="match status" value="1"/>
</dbReference>
<dbReference type="EMBL" id="VITH01000016">
    <property type="protein sequence ID" value="TWA77083.1"/>
    <property type="molecule type" value="Genomic_DNA"/>
</dbReference>
<evidence type="ECO:0000313" key="4">
    <source>
        <dbReference type="Proteomes" id="UP000318529"/>
    </source>
</evidence>
<sequence>MTDLIGNLLLGLTVSLSPDNLLLCFGGALIGTLIGVLPGLGPTATVAMLLPLTFHLPPVGALIMLAGIFYGSQYGGSATAILVNLPGESSSVVTCLDGHAMARQGRAGVALATAALASLFAGIVTTFLIAVAGPPLAGVALAFGPAEYVSLMLLGLIGAVTLAHGSVVKAIAMILLGLLLSMVGTDVNSGDTRFTFGLPQLYDGIDFVPLAMGLFGLAEIIASLEQTGGVGRTTAPIASLWPKREDVRQAWPATVRGTVMGALLGILPGGGATLGSFAAYSLEKKVSRHPERFGQGAIEGVAAPEAANNAASQACFIPMLSLGIPPNAIMALMIGAMTIHGITPGPQIMVKQPELFWGMIASMLIGNVILVILNLPMIGLWVRLLRVPYGYLFPAILVFCCIGTYTLNNSAFNVLLMALFGVLGYVLRKLDCEPAPLMLGFVLGPLLEENLGRALLLSGGDPTVFATRPISGSLLAVAALLLLVMVMPAIRRRRDEAFKDE</sequence>
<dbReference type="Proteomes" id="UP000318529">
    <property type="component" value="Unassembled WGS sequence"/>
</dbReference>
<keyword evidence="1" id="KW-1133">Transmembrane helix</keyword>
<reference evidence="3 4" key="1">
    <citation type="submission" date="2019-06" db="EMBL/GenBank/DDBJ databases">
        <title>Genomic Encyclopedia of Type Strains, Phase IV (KMG-V): Genome sequencing to study the core and pangenomes of soil and plant-associated prokaryotes.</title>
        <authorList>
            <person name="Whitman W."/>
        </authorList>
    </citation>
    <scope>NUCLEOTIDE SEQUENCE [LARGE SCALE GENOMIC DNA]</scope>
    <source>
        <strain evidence="3 4">BR 11650</strain>
    </source>
</reference>
<feature type="transmembrane region" description="Helical" evidence="1">
    <location>
        <begin position="387"/>
        <end position="405"/>
    </location>
</feature>
<accession>A0A560BWU3</accession>
<evidence type="ECO:0000259" key="2">
    <source>
        <dbReference type="Pfam" id="PF01970"/>
    </source>
</evidence>
<feature type="transmembrane region" description="Helical" evidence="1">
    <location>
        <begin position="152"/>
        <end position="180"/>
    </location>
</feature>
<comment type="caution">
    <text evidence="3">The sequence shown here is derived from an EMBL/GenBank/DDBJ whole genome shotgun (WGS) entry which is preliminary data.</text>
</comment>
<dbReference type="PANTHER" id="PTHR35342:SF5">
    <property type="entry name" value="TRICARBOXYLIC TRANSPORT PROTEIN"/>
    <property type="match status" value="1"/>
</dbReference>
<feature type="domain" description="DUF112" evidence="2">
    <location>
        <begin position="21"/>
        <end position="439"/>
    </location>
</feature>
<dbReference type="Pfam" id="PF01970">
    <property type="entry name" value="TctA"/>
    <property type="match status" value="1"/>
</dbReference>
<protein>
    <submittedName>
        <fullName evidence="3">TctA family transporter</fullName>
    </submittedName>
</protein>